<dbReference type="Pfam" id="PF03795">
    <property type="entry name" value="YCII"/>
    <property type="match status" value="1"/>
</dbReference>
<keyword evidence="4" id="KW-1185">Reference proteome</keyword>
<dbReference type="AlphaFoldDB" id="K6YPZ7"/>
<dbReference type="STRING" id="1127673.GLIP_0739"/>
<evidence type="ECO:0000313" key="4">
    <source>
        <dbReference type="Proteomes" id="UP000006334"/>
    </source>
</evidence>
<dbReference type="EMBL" id="BAEN01000020">
    <property type="protein sequence ID" value="GAC13385.1"/>
    <property type="molecule type" value="Genomic_DNA"/>
</dbReference>
<dbReference type="SUPFAM" id="SSF54909">
    <property type="entry name" value="Dimeric alpha+beta barrel"/>
    <property type="match status" value="1"/>
</dbReference>
<dbReference type="PANTHER" id="PTHR35174">
    <property type="entry name" value="BLL7171 PROTEIN-RELATED"/>
    <property type="match status" value="1"/>
</dbReference>
<evidence type="ECO:0000256" key="1">
    <source>
        <dbReference type="ARBA" id="ARBA00007689"/>
    </source>
</evidence>
<comment type="similarity">
    <text evidence="1">Belongs to the YciI family.</text>
</comment>
<evidence type="ECO:0000313" key="3">
    <source>
        <dbReference type="EMBL" id="GAC13385.1"/>
    </source>
</evidence>
<dbReference type="OrthoDB" id="9807535at2"/>
<evidence type="ECO:0000259" key="2">
    <source>
        <dbReference type="Pfam" id="PF03795"/>
    </source>
</evidence>
<proteinExistence type="inferred from homology"/>
<sequence>MNDYMLIYKGGNKDWMTETSPEEMAEVMGKWGQWMGQLEQKGQLASGGSPLNYEGKRLTGDGMVTDVSLAEIKELVTGYSIVRAESMDEAVHIAKDCPIFLYPDITVEIREVAQIE</sequence>
<dbReference type="eggNOG" id="COG3795">
    <property type="taxonomic scope" value="Bacteria"/>
</dbReference>
<dbReference type="InterPro" id="IPR005545">
    <property type="entry name" value="YCII"/>
</dbReference>
<name>K6YPZ7_9ALTE</name>
<dbReference type="Gene3D" id="3.30.70.1060">
    <property type="entry name" value="Dimeric alpha+beta barrel"/>
    <property type="match status" value="1"/>
</dbReference>
<accession>K6YPZ7</accession>
<dbReference type="Proteomes" id="UP000006334">
    <property type="component" value="Unassembled WGS sequence"/>
</dbReference>
<organism evidence="3 4">
    <name type="scientific">Aliiglaciecola lipolytica E3</name>
    <dbReference type="NCBI Taxonomy" id="1127673"/>
    <lineage>
        <taxon>Bacteria</taxon>
        <taxon>Pseudomonadati</taxon>
        <taxon>Pseudomonadota</taxon>
        <taxon>Gammaproteobacteria</taxon>
        <taxon>Alteromonadales</taxon>
        <taxon>Alteromonadaceae</taxon>
        <taxon>Aliiglaciecola</taxon>
    </lineage>
</organism>
<reference evidence="3 4" key="1">
    <citation type="journal article" date="2017" name="Antonie Van Leeuwenhoek">
        <title>Rhizobium rhizosphaerae sp. nov., a novel species isolated from rice rhizosphere.</title>
        <authorList>
            <person name="Zhao J.J."/>
            <person name="Zhang J."/>
            <person name="Zhang R.J."/>
            <person name="Zhang C.W."/>
            <person name="Yin H.Q."/>
            <person name="Zhang X.X."/>
        </authorList>
    </citation>
    <scope>NUCLEOTIDE SEQUENCE [LARGE SCALE GENOMIC DNA]</scope>
    <source>
        <strain evidence="3 4">E3</strain>
    </source>
</reference>
<protein>
    <recommendedName>
        <fullName evidence="2">YCII-related domain-containing protein</fullName>
    </recommendedName>
</protein>
<dbReference type="RefSeq" id="WP_008843205.1">
    <property type="nucleotide sequence ID" value="NZ_BAEN01000020.1"/>
</dbReference>
<comment type="caution">
    <text evidence="3">The sequence shown here is derived from an EMBL/GenBank/DDBJ whole genome shotgun (WGS) entry which is preliminary data.</text>
</comment>
<dbReference type="InterPro" id="IPR011008">
    <property type="entry name" value="Dimeric_a/b-barrel"/>
</dbReference>
<gene>
    <name evidence="3" type="ORF">GLIP_0739</name>
</gene>
<feature type="domain" description="YCII-related" evidence="2">
    <location>
        <begin position="18"/>
        <end position="100"/>
    </location>
</feature>
<dbReference type="PANTHER" id="PTHR35174:SF1">
    <property type="entry name" value="BLL0086 PROTEIN"/>
    <property type="match status" value="1"/>
</dbReference>